<dbReference type="Proteomes" id="UP000785679">
    <property type="component" value="Unassembled WGS sequence"/>
</dbReference>
<organism evidence="1 2">
    <name type="scientific">Halteria grandinella</name>
    <dbReference type="NCBI Taxonomy" id="5974"/>
    <lineage>
        <taxon>Eukaryota</taxon>
        <taxon>Sar</taxon>
        <taxon>Alveolata</taxon>
        <taxon>Ciliophora</taxon>
        <taxon>Intramacronucleata</taxon>
        <taxon>Spirotrichea</taxon>
        <taxon>Stichotrichia</taxon>
        <taxon>Sporadotrichida</taxon>
        <taxon>Halteriidae</taxon>
        <taxon>Halteria</taxon>
    </lineage>
</organism>
<comment type="caution">
    <text evidence="1">The sequence shown here is derived from an EMBL/GenBank/DDBJ whole genome shotgun (WGS) entry which is preliminary data.</text>
</comment>
<protein>
    <submittedName>
        <fullName evidence="1">Uncharacterized protein</fullName>
    </submittedName>
</protein>
<name>A0A8J8T6W4_HALGN</name>
<gene>
    <name evidence="1" type="ORF">FGO68_gene12783</name>
</gene>
<accession>A0A8J8T6W4</accession>
<proteinExistence type="predicted"/>
<reference evidence="1" key="1">
    <citation type="submission" date="2019-06" db="EMBL/GenBank/DDBJ databases">
        <authorList>
            <person name="Zheng W."/>
        </authorList>
    </citation>
    <scope>NUCLEOTIDE SEQUENCE</scope>
    <source>
        <strain evidence="1">QDHG01</strain>
    </source>
</reference>
<dbReference type="AlphaFoldDB" id="A0A8J8T6W4"/>
<keyword evidence="2" id="KW-1185">Reference proteome</keyword>
<evidence type="ECO:0000313" key="1">
    <source>
        <dbReference type="EMBL" id="TNV84662.1"/>
    </source>
</evidence>
<sequence length="251" mass="29392">MQASIDNLKCQNCKKLYNLGKNTPYLAPCCQWHKCYECIQLVHKFCTHCPSTKQLECKPDKAKQQMLQSKANGTLFICQGCKHSTIQRYCGKHYHFLCNTCIISKCIDHHSEWEEVKREHIYKYAVAIQKMPKSIFNQGFKSIAEQILDMKTILVDEDFSTFIQTLKKLQDWESKAMNEQVVSPQDKEYDIKQLVVKLDSLLRQAKVPSLQEILQSWQKHTLLFSLLPMAQMRLVHFIQEQVMQLVQVSME</sequence>
<evidence type="ECO:0000313" key="2">
    <source>
        <dbReference type="Proteomes" id="UP000785679"/>
    </source>
</evidence>
<dbReference type="EMBL" id="RRYP01002545">
    <property type="protein sequence ID" value="TNV84662.1"/>
    <property type="molecule type" value="Genomic_DNA"/>
</dbReference>